<gene>
    <name evidence="2" type="ORF">SteCoe_15557</name>
</gene>
<evidence type="ECO:0000256" key="1">
    <source>
        <dbReference type="SAM" id="MobiDB-lite"/>
    </source>
</evidence>
<protein>
    <recommendedName>
        <fullName evidence="4">RING-type domain-containing protein</fullName>
    </recommendedName>
</protein>
<dbReference type="Proteomes" id="UP000187209">
    <property type="component" value="Unassembled WGS sequence"/>
</dbReference>
<evidence type="ECO:0000313" key="2">
    <source>
        <dbReference type="EMBL" id="OMJ83525.1"/>
    </source>
</evidence>
<accession>A0A1R2C3L4</accession>
<evidence type="ECO:0008006" key="4">
    <source>
        <dbReference type="Google" id="ProtNLM"/>
    </source>
</evidence>
<feature type="region of interest" description="Disordered" evidence="1">
    <location>
        <begin position="369"/>
        <end position="409"/>
    </location>
</feature>
<sequence>MEQVSNIQEISRRQSFAPAQNSSEFAFIMSYFFLSRHCQHFGDNSMRQAMFNVLRETNFSDFFNQIFENLTKSTLDSLAQTSQTWTGIENIFRQLNITSANSSSQDNLCKLSKRFNVAIQLYGSLTQILNATTGRDIKIIKIIYYEPAFYACASREVDALHKENISQNIINSSQGIKPEIFKAIVEGFLTVNDFINQENRDSLINHLQKCKNKKELAESVETLNNYLSNCGACAKHDYACFECRTVHCKTCFLRKYQENGVMNCPCGKSVSMSLINLLSNISPTITKPIDSPKKIIAPPPNPKERLMNYNPLNPSMPQTNQIENPNFTQRTEIIIPPNNQNLRANLPGNTIPLNLYNQPGVQNNLPNLYNQLGVQNNPPNLYNQPGVQNNPPNSYNQPGVQNNPPNLYNQPGVQNNPPSYNEPYQGNFPGYFQESPTYPRELTRCSICMNQCSQDSISIFCQAQHIYCNNCYQLSSGHCSICNGWSCFTCKKFILVGDEKYQVENFYIHKMCYEYMTRSNQ</sequence>
<dbReference type="AlphaFoldDB" id="A0A1R2C3L4"/>
<proteinExistence type="predicted"/>
<dbReference type="EMBL" id="MPUH01000301">
    <property type="protein sequence ID" value="OMJ83525.1"/>
    <property type="molecule type" value="Genomic_DNA"/>
</dbReference>
<name>A0A1R2C3L4_9CILI</name>
<organism evidence="2 3">
    <name type="scientific">Stentor coeruleus</name>
    <dbReference type="NCBI Taxonomy" id="5963"/>
    <lineage>
        <taxon>Eukaryota</taxon>
        <taxon>Sar</taxon>
        <taxon>Alveolata</taxon>
        <taxon>Ciliophora</taxon>
        <taxon>Postciliodesmatophora</taxon>
        <taxon>Heterotrichea</taxon>
        <taxon>Heterotrichida</taxon>
        <taxon>Stentoridae</taxon>
        <taxon>Stentor</taxon>
    </lineage>
</organism>
<keyword evidence="3" id="KW-1185">Reference proteome</keyword>
<evidence type="ECO:0000313" key="3">
    <source>
        <dbReference type="Proteomes" id="UP000187209"/>
    </source>
</evidence>
<reference evidence="2 3" key="1">
    <citation type="submission" date="2016-11" db="EMBL/GenBank/DDBJ databases">
        <title>The macronuclear genome of Stentor coeruleus: a giant cell with tiny introns.</title>
        <authorList>
            <person name="Slabodnick M."/>
            <person name="Ruby J.G."/>
            <person name="Reiff S.B."/>
            <person name="Swart E.C."/>
            <person name="Gosai S."/>
            <person name="Prabakaran S."/>
            <person name="Witkowska E."/>
            <person name="Larue G.E."/>
            <person name="Fisher S."/>
            <person name="Freeman R.M."/>
            <person name="Gunawardena J."/>
            <person name="Chu W."/>
            <person name="Stover N.A."/>
            <person name="Gregory B.D."/>
            <person name="Nowacki M."/>
            <person name="Derisi J."/>
            <person name="Roy S.W."/>
            <person name="Marshall W.F."/>
            <person name="Sood P."/>
        </authorList>
    </citation>
    <scope>NUCLEOTIDE SEQUENCE [LARGE SCALE GENOMIC DNA]</scope>
    <source>
        <strain evidence="2">WM001</strain>
    </source>
</reference>
<comment type="caution">
    <text evidence="2">The sequence shown here is derived from an EMBL/GenBank/DDBJ whole genome shotgun (WGS) entry which is preliminary data.</text>
</comment>